<feature type="compositionally biased region" description="Polar residues" evidence="1">
    <location>
        <begin position="62"/>
        <end position="82"/>
    </location>
</feature>
<dbReference type="Proteomes" id="UP001151760">
    <property type="component" value="Unassembled WGS sequence"/>
</dbReference>
<reference evidence="2" key="2">
    <citation type="submission" date="2022-01" db="EMBL/GenBank/DDBJ databases">
        <authorList>
            <person name="Yamashiro T."/>
            <person name="Shiraishi A."/>
            <person name="Satake H."/>
            <person name="Nakayama K."/>
        </authorList>
    </citation>
    <scope>NUCLEOTIDE SEQUENCE</scope>
</reference>
<gene>
    <name evidence="2" type="ORF">Tco_0627824</name>
</gene>
<evidence type="ECO:0000256" key="1">
    <source>
        <dbReference type="SAM" id="MobiDB-lite"/>
    </source>
</evidence>
<sequence length="486" mass="55085">MEALIADEDAMDKEVKDRPPSAGSNQGKSAKRRRHDSGTSGSAQPPIKYDEQSSKKPRESDASASKQHPALTSTGSQITDTRYASDEGHVSDLEDTDNVHIPKVSTTMCFKPIPDGERPATPEPEWTIRLNDFPEPENNWANTCHNVSSSRGEQASKEDDAADYYFKEDYTIVPKPRAVVYRDRNDQRKLMRLNELHKFSDGTLTRVMEKLDHMVKDFHLFEYNKGMETRKWSEDDKRRSKDCWQSDSSLRLLEPKRTIEPRDRQLISTSDLKRSSSHEDGAQEGDPLQDDVRLCLGDDLKKAQDHNQRQVKDESKDHYPKFAALTQQRKKVLKSTIFKLISHLSFKPDNVSGNDATTIRFRPGKDETFGKKKNSKVTRKVMSYTNPFDALNTIKEGDELGSNGGMIKGKLVLVDDEGKTLKLSKLTLPSSSNVVSEKVNDLVNEYNDSDVEEVYDEAVTYMTYMSFNDNKASKSGSRGGHKILYE</sequence>
<evidence type="ECO:0000313" key="3">
    <source>
        <dbReference type="Proteomes" id="UP001151760"/>
    </source>
</evidence>
<protein>
    <submittedName>
        <fullName evidence="2">Uncharacterized protein</fullName>
    </submittedName>
</protein>
<dbReference type="EMBL" id="BQNB010008799">
    <property type="protein sequence ID" value="GJS54462.1"/>
    <property type="molecule type" value="Genomic_DNA"/>
</dbReference>
<proteinExistence type="predicted"/>
<organism evidence="2 3">
    <name type="scientific">Tanacetum coccineum</name>
    <dbReference type="NCBI Taxonomy" id="301880"/>
    <lineage>
        <taxon>Eukaryota</taxon>
        <taxon>Viridiplantae</taxon>
        <taxon>Streptophyta</taxon>
        <taxon>Embryophyta</taxon>
        <taxon>Tracheophyta</taxon>
        <taxon>Spermatophyta</taxon>
        <taxon>Magnoliopsida</taxon>
        <taxon>eudicotyledons</taxon>
        <taxon>Gunneridae</taxon>
        <taxon>Pentapetalae</taxon>
        <taxon>asterids</taxon>
        <taxon>campanulids</taxon>
        <taxon>Asterales</taxon>
        <taxon>Asteraceae</taxon>
        <taxon>Asteroideae</taxon>
        <taxon>Anthemideae</taxon>
        <taxon>Anthemidinae</taxon>
        <taxon>Tanacetum</taxon>
    </lineage>
</organism>
<accession>A0ABQ4WNM5</accession>
<comment type="caution">
    <text evidence="2">The sequence shown here is derived from an EMBL/GenBank/DDBJ whole genome shotgun (WGS) entry which is preliminary data.</text>
</comment>
<evidence type="ECO:0000313" key="2">
    <source>
        <dbReference type="EMBL" id="GJS54462.1"/>
    </source>
</evidence>
<feature type="compositionally biased region" description="Basic and acidic residues" evidence="1">
    <location>
        <begin position="261"/>
        <end position="281"/>
    </location>
</feature>
<name>A0ABQ4WNM5_9ASTR</name>
<keyword evidence="3" id="KW-1185">Reference proteome</keyword>
<feature type="compositionally biased region" description="Basic and acidic residues" evidence="1">
    <location>
        <begin position="83"/>
        <end position="100"/>
    </location>
</feature>
<feature type="compositionally biased region" description="Basic and acidic residues" evidence="1">
    <location>
        <begin position="48"/>
        <end position="61"/>
    </location>
</feature>
<feature type="compositionally biased region" description="Acidic residues" evidence="1">
    <location>
        <begin position="1"/>
        <end position="11"/>
    </location>
</feature>
<feature type="region of interest" description="Disordered" evidence="1">
    <location>
        <begin position="261"/>
        <end position="290"/>
    </location>
</feature>
<feature type="region of interest" description="Disordered" evidence="1">
    <location>
        <begin position="1"/>
        <end position="100"/>
    </location>
</feature>
<reference evidence="2" key="1">
    <citation type="journal article" date="2022" name="Int. J. Mol. Sci.">
        <title>Draft Genome of Tanacetum Coccineum: Genomic Comparison of Closely Related Tanacetum-Family Plants.</title>
        <authorList>
            <person name="Yamashiro T."/>
            <person name="Shiraishi A."/>
            <person name="Nakayama K."/>
            <person name="Satake H."/>
        </authorList>
    </citation>
    <scope>NUCLEOTIDE SEQUENCE</scope>
</reference>